<keyword evidence="3 6" id="KW-1133">Transmembrane helix</keyword>
<proteinExistence type="predicted"/>
<dbReference type="GO" id="GO:0008610">
    <property type="term" value="P:lipid biosynthetic process"/>
    <property type="evidence" value="ECO:0007669"/>
    <property type="project" value="InterPro"/>
</dbReference>
<accession>A0A2X0PFA1</accession>
<evidence type="ECO:0000256" key="1">
    <source>
        <dbReference type="ARBA" id="ARBA00004370"/>
    </source>
</evidence>
<dbReference type="Pfam" id="PF04116">
    <property type="entry name" value="FA_hydroxylase"/>
    <property type="match status" value="1"/>
</dbReference>
<feature type="transmembrane region" description="Helical" evidence="6">
    <location>
        <begin position="82"/>
        <end position="105"/>
    </location>
</feature>
<evidence type="ECO:0000256" key="5">
    <source>
        <dbReference type="SAM" id="MobiDB-lite"/>
    </source>
</evidence>
<dbReference type="InterPro" id="IPR050307">
    <property type="entry name" value="Sterol_Desaturase_Related"/>
</dbReference>
<evidence type="ECO:0000256" key="2">
    <source>
        <dbReference type="ARBA" id="ARBA00022692"/>
    </source>
</evidence>
<dbReference type="Proteomes" id="UP000249464">
    <property type="component" value="Unassembled WGS sequence"/>
</dbReference>
<feature type="transmembrane region" description="Helical" evidence="6">
    <location>
        <begin position="202"/>
        <end position="220"/>
    </location>
</feature>
<dbReference type="GO" id="GO:0016020">
    <property type="term" value="C:membrane"/>
    <property type="evidence" value="ECO:0007669"/>
    <property type="project" value="UniProtKB-SubCell"/>
</dbReference>
<evidence type="ECO:0000313" key="8">
    <source>
        <dbReference type="EMBL" id="SGY80935.1"/>
    </source>
</evidence>
<dbReference type="EMBL" id="FQNC01000049">
    <property type="protein sequence ID" value="SGY80935.1"/>
    <property type="molecule type" value="Genomic_DNA"/>
</dbReference>
<feature type="transmembrane region" description="Helical" evidence="6">
    <location>
        <begin position="132"/>
        <end position="152"/>
    </location>
</feature>
<reference evidence="8 9" key="1">
    <citation type="submission" date="2016-11" db="EMBL/GenBank/DDBJ databases">
        <authorList>
            <person name="Jaros S."/>
            <person name="Januszkiewicz K."/>
            <person name="Wedrychowicz H."/>
        </authorList>
    </citation>
    <scope>NUCLEOTIDE SEQUENCE [LARGE SCALE GENOMIC DNA]</scope>
</reference>
<dbReference type="PANTHER" id="PTHR11863">
    <property type="entry name" value="STEROL DESATURASE"/>
    <property type="match status" value="1"/>
</dbReference>
<gene>
    <name evidence="8" type="primary">BQ5605_C009g05409</name>
    <name evidence="8" type="ORF">BQ5605_C009G05409</name>
</gene>
<evidence type="ECO:0000259" key="7">
    <source>
        <dbReference type="Pfam" id="PF04116"/>
    </source>
</evidence>
<dbReference type="AlphaFoldDB" id="A0A2X0PFA1"/>
<keyword evidence="9" id="KW-1185">Reference proteome</keyword>
<protein>
    <submittedName>
        <fullName evidence="8">BQ5605_C009g05409 protein</fullName>
    </submittedName>
</protein>
<dbReference type="GO" id="GO:0016491">
    <property type="term" value="F:oxidoreductase activity"/>
    <property type="evidence" value="ECO:0007669"/>
    <property type="project" value="InterPro"/>
</dbReference>
<keyword evidence="4 6" id="KW-0472">Membrane</keyword>
<name>A0A2X0PFA1_9BASI</name>
<organism evidence="8 9">
    <name type="scientific">Microbotryum silenes-dioicae</name>
    <dbReference type="NCBI Taxonomy" id="796604"/>
    <lineage>
        <taxon>Eukaryota</taxon>
        <taxon>Fungi</taxon>
        <taxon>Dikarya</taxon>
        <taxon>Basidiomycota</taxon>
        <taxon>Pucciniomycotina</taxon>
        <taxon>Microbotryomycetes</taxon>
        <taxon>Microbotryales</taxon>
        <taxon>Microbotryaceae</taxon>
        <taxon>Microbotryum</taxon>
    </lineage>
</organism>
<evidence type="ECO:0000256" key="4">
    <source>
        <dbReference type="ARBA" id="ARBA00023136"/>
    </source>
</evidence>
<dbReference type="STRING" id="796604.A0A2X0PFA1"/>
<dbReference type="InterPro" id="IPR006694">
    <property type="entry name" value="Fatty_acid_hydroxylase"/>
</dbReference>
<evidence type="ECO:0000313" key="9">
    <source>
        <dbReference type="Proteomes" id="UP000249464"/>
    </source>
</evidence>
<dbReference type="GO" id="GO:0005506">
    <property type="term" value="F:iron ion binding"/>
    <property type="evidence" value="ECO:0007669"/>
    <property type="project" value="InterPro"/>
</dbReference>
<sequence length="392" mass="44376">MNRTPNSTSTMVAYWVSSLASSFTPIPSPGRAFALAASGPLASPSSSSASPSLNVSYPTPPYAASFYHLHRERVWSPISDSVAAVAAPFVVYWAMSALFMFIDALDLRSFDRYRIHNPEEAKTKNRVGKVQVLRAVLIQQVLQTALGLYWLADFDPTHGPFRDHAASIATYAERMARVVRFLVMSSSPVKPTSPIIADAAHWLYWWGVPIVQFVCAAFVLDGWQYVWHRYFHTNKFLYRHVHSIHHRLYVPYAFGALYNHPLEGFLLDSLGALIAENVVGLTTRQAILFFALSTAKTVDDHCGYSLPFDPFQLFFANNADYHDLHHQIAGLKYNFSQPYFIHFDWLLGTRITREDFEAKKNRRLHPSNKVNGPNEIDAQPTSKRNGMALKYE</sequence>
<evidence type="ECO:0000256" key="3">
    <source>
        <dbReference type="ARBA" id="ARBA00022989"/>
    </source>
</evidence>
<evidence type="ECO:0000256" key="6">
    <source>
        <dbReference type="SAM" id="Phobius"/>
    </source>
</evidence>
<keyword evidence="2 6" id="KW-0812">Transmembrane</keyword>
<feature type="region of interest" description="Disordered" evidence="5">
    <location>
        <begin position="362"/>
        <end position="392"/>
    </location>
</feature>
<feature type="domain" description="Fatty acid hydroxylase" evidence="7">
    <location>
        <begin position="213"/>
        <end position="349"/>
    </location>
</feature>
<comment type="subcellular location">
    <subcellularLocation>
        <location evidence="1">Membrane</location>
    </subcellularLocation>
</comment>